<dbReference type="RefSeq" id="WP_117117933.1">
    <property type="nucleotide sequence ID" value="NZ_BFBY01000003.1"/>
</dbReference>
<gene>
    <name evidence="9" type="primary">comGB</name>
    <name evidence="9" type="ORF">LrDSM24759_04980</name>
</gene>
<evidence type="ECO:0000313" key="10">
    <source>
        <dbReference type="Proteomes" id="UP000257317"/>
    </source>
</evidence>
<keyword evidence="5 7" id="KW-1133">Transmembrane helix</keyword>
<evidence type="ECO:0000256" key="3">
    <source>
        <dbReference type="ARBA" id="ARBA00022475"/>
    </source>
</evidence>
<feature type="domain" description="Type II secretion system protein GspF" evidence="8">
    <location>
        <begin position="208"/>
        <end position="326"/>
    </location>
</feature>
<dbReference type="PANTHER" id="PTHR30012">
    <property type="entry name" value="GENERAL SECRETION PATHWAY PROTEIN"/>
    <property type="match status" value="1"/>
</dbReference>
<evidence type="ECO:0000313" key="9">
    <source>
        <dbReference type="EMBL" id="GBG04584.1"/>
    </source>
</evidence>
<dbReference type="PANTHER" id="PTHR30012:SF0">
    <property type="entry name" value="TYPE II SECRETION SYSTEM PROTEIN F-RELATED"/>
    <property type="match status" value="1"/>
</dbReference>
<feature type="domain" description="Type II secretion system protein GspF" evidence="8">
    <location>
        <begin position="22"/>
        <end position="137"/>
    </location>
</feature>
<evidence type="ECO:0000256" key="1">
    <source>
        <dbReference type="ARBA" id="ARBA00004651"/>
    </source>
</evidence>
<keyword evidence="3" id="KW-1003">Cell membrane</keyword>
<dbReference type="InterPro" id="IPR042094">
    <property type="entry name" value="T2SS_GspF_sf"/>
</dbReference>
<dbReference type="OrthoDB" id="2145980at2"/>
<dbReference type="Pfam" id="PF00482">
    <property type="entry name" value="T2SSF"/>
    <property type="match status" value="2"/>
</dbReference>
<feature type="transmembrane region" description="Helical" evidence="7">
    <location>
        <begin position="300"/>
        <end position="321"/>
    </location>
</feature>
<keyword evidence="10" id="KW-1185">Reference proteome</keyword>
<reference evidence="10" key="1">
    <citation type="submission" date="2018-03" db="EMBL/GenBank/DDBJ databases">
        <title>New taxa in the Lactobacillus gasseri group.</title>
        <authorList>
            <person name="Tanizawa Y."/>
            <person name="Tohno M."/>
            <person name="Endo A."/>
            <person name="Arita M."/>
        </authorList>
    </citation>
    <scope>NUCLEOTIDE SEQUENCE [LARGE SCALE GENOMIC DNA]</scope>
    <source>
        <strain evidence="10">DSM 24759</strain>
    </source>
</reference>
<sequence length="334" mass="37939">MNNIQYFHRDKCKLTNTEQLMFLDYLGQCLKNGFSLNLSLKLIPTLWKEKENILQNLNLQIENGVSLGAILVKLGFSKQVAAQLNMSFIEGSLPECLTQLTELLRLKNKQIKKLQSELTYPILLVGMMIFLLIGMQTFLKTEINNSDLGENIIFIGLLTIIFLGCGIGSRIIYLLHRQDYASFNKLKKLPFLGSTLVLYIQYLLVYDIGILIADGFSLQQICKFTQKQEEGSVQKCIGLKVQNQLSQGKSLENIIKEEAFLPNSLLMLITSGGKRDEMSRKAVLLSKTLFYELNLKLTKLVVNIQPICFIFIGICILGMYLKILMPMYSVLQTI</sequence>
<evidence type="ECO:0000256" key="2">
    <source>
        <dbReference type="ARBA" id="ARBA00005745"/>
    </source>
</evidence>
<organism evidence="9 10">
    <name type="scientific">Lactobacillus rodentium</name>
    <dbReference type="NCBI Taxonomy" id="947835"/>
    <lineage>
        <taxon>Bacteria</taxon>
        <taxon>Bacillati</taxon>
        <taxon>Bacillota</taxon>
        <taxon>Bacilli</taxon>
        <taxon>Lactobacillales</taxon>
        <taxon>Lactobacillaceae</taxon>
        <taxon>Lactobacillus</taxon>
    </lineage>
</organism>
<dbReference type="InterPro" id="IPR003004">
    <property type="entry name" value="GspF/PilC"/>
</dbReference>
<evidence type="ECO:0000259" key="8">
    <source>
        <dbReference type="Pfam" id="PF00482"/>
    </source>
</evidence>
<dbReference type="Proteomes" id="UP000257317">
    <property type="component" value="Unassembled WGS sequence"/>
</dbReference>
<accession>A0A2Z6T6C4</accession>
<comment type="subcellular location">
    <subcellularLocation>
        <location evidence="1">Cell membrane</location>
        <topology evidence="1">Multi-pass membrane protein</topology>
    </subcellularLocation>
</comment>
<proteinExistence type="inferred from homology"/>
<evidence type="ECO:0000256" key="4">
    <source>
        <dbReference type="ARBA" id="ARBA00022692"/>
    </source>
</evidence>
<dbReference type="InterPro" id="IPR018076">
    <property type="entry name" value="T2SS_GspF_dom"/>
</dbReference>
<name>A0A2Z6T6C4_9LACO</name>
<evidence type="ECO:0000256" key="6">
    <source>
        <dbReference type="ARBA" id="ARBA00023136"/>
    </source>
</evidence>
<evidence type="ECO:0000256" key="5">
    <source>
        <dbReference type="ARBA" id="ARBA00022989"/>
    </source>
</evidence>
<dbReference type="EMBL" id="BFBY01000003">
    <property type="protein sequence ID" value="GBG04584.1"/>
    <property type="molecule type" value="Genomic_DNA"/>
</dbReference>
<comment type="similarity">
    <text evidence="2">Belongs to the GSP F family.</text>
</comment>
<comment type="caution">
    <text evidence="9">The sequence shown here is derived from an EMBL/GenBank/DDBJ whole genome shotgun (WGS) entry which is preliminary data.</text>
</comment>
<keyword evidence="4 7" id="KW-0812">Transmembrane</keyword>
<dbReference type="Gene3D" id="1.20.81.30">
    <property type="entry name" value="Type II secretion system (T2SS), domain F"/>
    <property type="match status" value="2"/>
</dbReference>
<dbReference type="AlphaFoldDB" id="A0A2Z6T6C4"/>
<feature type="transmembrane region" description="Helical" evidence="7">
    <location>
        <begin position="196"/>
        <end position="213"/>
    </location>
</feature>
<feature type="transmembrane region" description="Helical" evidence="7">
    <location>
        <begin position="118"/>
        <end position="139"/>
    </location>
</feature>
<keyword evidence="6 7" id="KW-0472">Membrane</keyword>
<dbReference type="GO" id="GO:0005886">
    <property type="term" value="C:plasma membrane"/>
    <property type="evidence" value="ECO:0007669"/>
    <property type="project" value="UniProtKB-SubCell"/>
</dbReference>
<feature type="transmembrane region" description="Helical" evidence="7">
    <location>
        <begin position="151"/>
        <end position="175"/>
    </location>
</feature>
<protein>
    <submittedName>
        <fullName evidence="9">Competence protein ComGB</fullName>
    </submittedName>
</protein>
<evidence type="ECO:0000256" key="7">
    <source>
        <dbReference type="SAM" id="Phobius"/>
    </source>
</evidence>